<protein>
    <submittedName>
        <fullName evidence="1">Uncharacterized protein</fullName>
    </submittedName>
</protein>
<comment type="caution">
    <text evidence="1">The sequence shown here is derived from an EMBL/GenBank/DDBJ whole genome shotgun (WGS) entry which is preliminary data.</text>
</comment>
<dbReference type="EMBL" id="JAGMUX010000005">
    <property type="protein sequence ID" value="KAH7259753.1"/>
    <property type="molecule type" value="Genomic_DNA"/>
</dbReference>
<sequence>MRLLVLACHIRMCPDSVAGNYIYDLKLPLSLPIPSIDLANYTLGSSDQQSTQEQPFLGTGCIPLVFILEPSSDANSATLVRV</sequence>
<keyword evidence="2" id="KW-1185">Reference proteome</keyword>
<proteinExistence type="predicted"/>
<name>A0A9P9KFN7_FUSRE</name>
<gene>
    <name evidence="1" type="ORF">BKA55DRAFT_563207</name>
</gene>
<dbReference type="GeneID" id="70222323"/>
<accession>A0A9P9KFN7</accession>
<evidence type="ECO:0000313" key="1">
    <source>
        <dbReference type="EMBL" id="KAH7259753.1"/>
    </source>
</evidence>
<dbReference type="RefSeq" id="XP_046052461.1">
    <property type="nucleotide sequence ID" value="XM_046192369.1"/>
</dbReference>
<reference evidence="1" key="1">
    <citation type="journal article" date="2021" name="Nat. Commun.">
        <title>Genetic determinants of endophytism in the Arabidopsis root mycobiome.</title>
        <authorList>
            <person name="Mesny F."/>
            <person name="Miyauchi S."/>
            <person name="Thiergart T."/>
            <person name="Pickel B."/>
            <person name="Atanasova L."/>
            <person name="Karlsson M."/>
            <person name="Huettel B."/>
            <person name="Barry K.W."/>
            <person name="Haridas S."/>
            <person name="Chen C."/>
            <person name="Bauer D."/>
            <person name="Andreopoulos W."/>
            <person name="Pangilinan J."/>
            <person name="LaButti K."/>
            <person name="Riley R."/>
            <person name="Lipzen A."/>
            <person name="Clum A."/>
            <person name="Drula E."/>
            <person name="Henrissat B."/>
            <person name="Kohler A."/>
            <person name="Grigoriev I.V."/>
            <person name="Martin F.M."/>
            <person name="Hacquard S."/>
        </authorList>
    </citation>
    <scope>NUCLEOTIDE SEQUENCE</scope>
    <source>
        <strain evidence="1">MPI-CAGE-AT-0023</strain>
    </source>
</reference>
<dbReference type="Proteomes" id="UP000720189">
    <property type="component" value="Unassembled WGS sequence"/>
</dbReference>
<dbReference type="AlphaFoldDB" id="A0A9P9KFN7"/>
<organism evidence="1 2">
    <name type="scientific">Fusarium redolens</name>
    <dbReference type="NCBI Taxonomy" id="48865"/>
    <lineage>
        <taxon>Eukaryota</taxon>
        <taxon>Fungi</taxon>
        <taxon>Dikarya</taxon>
        <taxon>Ascomycota</taxon>
        <taxon>Pezizomycotina</taxon>
        <taxon>Sordariomycetes</taxon>
        <taxon>Hypocreomycetidae</taxon>
        <taxon>Hypocreales</taxon>
        <taxon>Nectriaceae</taxon>
        <taxon>Fusarium</taxon>
        <taxon>Fusarium redolens species complex</taxon>
    </lineage>
</organism>
<evidence type="ECO:0000313" key="2">
    <source>
        <dbReference type="Proteomes" id="UP000720189"/>
    </source>
</evidence>